<reference evidence="5" key="1">
    <citation type="submission" date="2016-05" db="EMBL/GenBank/DDBJ databases">
        <authorList>
            <person name="Naeem Raeece"/>
        </authorList>
    </citation>
    <scope>NUCLEOTIDE SEQUENCE [LARGE SCALE GENOMIC DNA]</scope>
</reference>
<keyword evidence="3" id="KW-1133">Transmembrane helix</keyword>
<feature type="transmembrane region" description="Helical" evidence="3">
    <location>
        <begin position="149"/>
        <end position="171"/>
    </location>
</feature>
<feature type="region of interest" description="Disordered" evidence="2">
    <location>
        <begin position="213"/>
        <end position="292"/>
    </location>
</feature>
<gene>
    <name evidence="4" type="ORF">POVCU2_0056150</name>
</gene>
<evidence type="ECO:0000256" key="2">
    <source>
        <dbReference type="SAM" id="MobiDB-lite"/>
    </source>
</evidence>
<evidence type="ECO:0000313" key="4">
    <source>
        <dbReference type="EMBL" id="SBS89625.1"/>
    </source>
</evidence>
<proteinExistence type="predicted"/>
<feature type="compositionally biased region" description="Low complexity" evidence="2">
    <location>
        <begin position="100"/>
        <end position="118"/>
    </location>
</feature>
<feature type="compositionally biased region" description="Polar residues" evidence="2">
    <location>
        <begin position="278"/>
        <end position="292"/>
    </location>
</feature>
<evidence type="ECO:0008006" key="6">
    <source>
        <dbReference type="Google" id="ProtNLM"/>
    </source>
</evidence>
<evidence type="ECO:0000256" key="3">
    <source>
        <dbReference type="SAM" id="Phobius"/>
    </source>
</evidence>
<accession>A0A1A8W9C3</accession>
<dbReference type="Proteomes" id="UP000078560">
    <property type="component" value="Unassembled WGS sequence"/>
</dbReference>
<organism evidence="4 5">
    <name type="scientific">Plasmodium ovale curtisi</name>
    <dbReference type="NCBI Taxonomy" id="864141"/>
    <lineage>
        <taxon>Eukaryota</taxon>
        <taxon>Sar</taxon>
        <taxon>Alveolata</taxon>
        <taxon>Apicomplexa</taxon>
        <taxon>Aconoidasida</taxon>
        <taxon>Haemosporida</taxon>
        <taxon>Plasmodiidae</taxon>
        <taxon>Plasmodium</taxon>
        <taxon>Plasmodium (Plasmodium)</taxon>
    </lineage>
</organism>
<dbReference type="AlphaFoldDB" id="A0A1A8W9C3"/>
<dbReference type="EMBL" id="FLQU01000767">
    <property type="protein sequence ID" value="SBS89625.1"/>
    <property type="molecule type" value="Genomic_DNA"/>
</dbReference>
<feature type="compositionally biased region" description="Basic and acidic residues" evidence="2">
    <location>
        <begin position="213"/>
        <end position="264"/>
    </location>
</feature>
<name>A0A1A8W9C3_PLAOA</name>
<keyword evidence="3" id="KW-0472">Membrane</keyword>
<sequence length="292" mass="33383">MKINVNKFKQFPERYKKFMDKTLNGNSNILCADENDTVIETINDLTKCNHNSVHDDMQSKSFLLPLKTCYLNGISKFSLIIILYQVLILQIALASTGTSQSISSDSQNSTPASPTSKSPSDKNFFDNPVGWLIDLFTCVLTGQSQCMQLTFLIIFLVGGFLSALGAAYKYLCKCCTCCGSKKKEQVDYREQFEQMQQEQEELRKALMDGHYFDKDKMGLGDKKDKDDKDGKDDKKDRDDKHHKYNDNDKYDKDDKDDKCNEKNNDASNGKSEPRMKRSQSQNFHIGYQNAQH</sequence>
<evidence type="ECO:0000313" key="5">
    <source>
        <dbReference type="Proteomes" id="UP000078560"/>
    </source>
</evidence>
<feature type="coiled-coil region" evidence="1">
    <location>
        <begin position="181"/>
        <end position="208"/>
    </location>
</feature>
<keyword evidence="3" id="KW-0812">Transmembrane</keyword>
<evidence type="ECO:0000256" key="1">
    <source>
        <dbReference type="SAM" id="Coils"/>
    </source>
</evidence>
<protein>
    <recommendedName>
        <fullName evidence="6">PIR Superfamily Protein</fullName>
    </recommendedName>
</protein>
<feature type="region of interest" description="Disordered" evidence="2">
    <location>
        <begin position="100"/>
        <end position="121"/>
    </location>
</feature>
<keyword evidence="1" id="KW-0175">Coiled coil</keyword>